<dbReference type="HOGENOM" id="CLU_2597779_0_0_2"/>
<proteinExistence type="predicted"/>
<accession>F6D1R9</accession>
<evidence type="ECO:0000313" key="2">
    <source>
        <dbReference type="Proteomes" id="UP000009231"/>
    </source>
</evidence>
<dbReference type="RefSeq" id="WP_013825374.1">
    <property type="nucleotide sequence ID" value="NC_015574.1"/>
</dbReference>
<name>F6D1R9_METPW</name>
<dbReference type="Proteomes" id="UP000009231">
    <property type="component" value="Chromosome"/>
</dbReference>
<dbReference type="GeneID" id="10668347"/>
<reference evidence="1 2" key="1">
    <citation type="journal article" date="2014" name="Int. J. Syst. Evol. Microbiol.">
        <title>Methanobacterium paludis sp. nov. and a novel strain of Methanobacterium lacus isolated from northern peatlands.</title>
        <authorList>
            <person name="Cadillo-Quiroz H."/>
            <person name="Brauer S.L."/>
            <person name="Goodson N."/>
            <person name="Yavitt J.B."/>
            <person name="Zinder S.H."/>
        </authorList>
    </citation>
    <scope>NUCLEOTIDE SEQUENCE [LARGE SCALE GENOMIC DNA]</scope>
    <source>
        <strain evidence="2">DSM 25820 / JCM 18151 / SWAN1</strain>
    </source>
</reference>
<dbReference type="AlphaFoldDB" id="F6D1R9"/>
<protein>
    <submittedName>
        <fullName evidence="1">Uncharacterized protein</fullName>
    </submittedName>
</protein>
<gene>
    <name evidence="1" type="ordered locus">MSWAN_0845</name>
</gene>
<sequence length="79" mass="9221">MAENKGLCIHDTIPQNELESFKRYIENKKVDSKPNDVLNIKGCLLNEISYYDSVLETIRIYTVIKKINLNESDRFCPIK</sequence>
<dbReference type="EMBL" id="CP002772">
    <property type="protein sequence ID" value="AEG17872.1"/>
    <property type="molecule type" value="Genomic_DNA"/>
</dbReference>
<evidence type="ECO:0000313" key="1">
    <source>
        <dbReference type="EMBL" id="AEG17872.1"/>
    </source>
</evidence>
<organism evidence="1 2">
    <name type="scientific">Methanobacterium paludis (strain DSM 25820 / JCM 18151 / SWAN1)</name>
    <dbReference type="NCBI Taxonomy" id="868131"/>
    <lineage>
        <taxon>Archaea</taxon>
        <taxon>Methanobacteriati</taxon>
        <taxon>Methanobacteriota</taxon>
        <taxon>Methanomada group</taxon>
        <taxon>Methanobacteria</taxon>
        <taxon>Methanobacteriales</taxon>
        <taxon>Methanobacteriaceae</taxon>
        <taxon>Methanobacterium</taxon>
    </lineage>
</organism>
<dbReference type="KEGG" id="mew:MSWAN_0845"/>
<keyword evidence="2" id="KW-1185">Reference proteome</keyword>